<comment type="caution">
    <text evidence="1">The sequence shown here is derived from an EMBL/GenBank/DDBJ whole genome shotgun (WGS) entry which is preliminary data.</text>
</comment>
<dbReference type="PANTHER" id="PTHR11005">
    <property type="entry name" value="LYSOSOMAL ACID LIPASE-RELATED"/>
    <property type="match status" value="1"/>
</dbReference>
<dbReference type="AlphaFoldDB" id="A0A7C3MBD1"/>
<protein>
    <submittedName>
        <fullName evidence="1">Uncharacterized protein</fullName>
    </submittedName>
</protein>
<sequence length="458" mass="52396">MSKNVLVLCLTFFLMMSGTAAFEYLGDVYIAKTDDGVEIKLLRYHPLGESINEGAQPVLLFSGLMCNMNEYLLHTPPELKDVYSIELPSDLANWAVGDERIQNDPMLYYSLAYYLWKQGYDVWLVNYRGTGIKGMKSQVGSAKTSLDTWALYDTRAAVRKVFEVTGKHPVIGGHSTGGLVSYVYLQGAKFRWTYHCLLGEPWCKKVVSDENLVRERNGEVNGAETVIGVIALDPAMIPPLPEVTDMKLMWLLLDTPLYIDIRGIIEEIARNERLWCKTMLTVDGLFDLIFRMNERYGEYSEIVRYLTFTNPRNLNPALDDFLARYIADSLYTPTLAQYNDFGTHKTAREYFENGGRWYLVEPPAPMPGKDGYYYYIHNMEKVKVPFITLLSEYDGLVEADQIIRDLMGAKTPHQHDEYYVINETAHVDLPFGLKAPTEVFPKIGAWLEKVRIYEVTPH</sequence>
<proteinExistence type="predicted"/>
<dbReference type="InterPro" id="IPR029058">
    <property type="entry name" value="AB_hydrolase_fold"/>
</dbReference>
<gene>
    <name evidence="1" type="ORF">ENW66_07935</name>
</gene>
<dbReference type="EMBL" id="DTLB01000046">
    <property type="protein sequence ID" value="HFW32857.1"/>
    <property type="molecule type" value="Genomic_DNA"/>
</dbReference>
<dbReference type="Gene3D" id="3.40.50.1820">
    <property type="entry name" value="alpha/beta hydrolase"/>
    <property type="match status" value="1"/>
</dbReference>
<dbReference type="SUPFAM" id="SSF53474">
    <property type="entry name" value="alpha/beta-Hydrolases"/>
    <property type="match status" value="1"/>
</dbReference>
<evidence type="ECO:0000313" key="1">
    <source>
        <dbReference type="EMBL" id="HFW32857.1"/>
    </source>
</evidence>
<organism evidence="1">
    <name type="scientific">Archaeoglobus fulgidus</name>
    <dbReference type="NCBI Taxonomy" id="2234"/>
    <lineage>
        <taxon>Archaea</taxon>
        <taxon>Methanobacteriati</taxon>
        <taxon>Methanobacteriota</taxon>
        <taxon>Archaeoglobi</taxon>
        <taxon>Archaeoglobales</taxon>
        <taxon>Archaeoglobaceae</taxon>
        <taxon>Archaeoglobus</taxon>
    </lineage>
</organism>
<name>A0A7C3MBD1_ARCFL</name>
<reference evidence="1" key="1">
    <citation type="journal article" date="2020" name="mSystems">
        <title>Genome- and Community-Level Interaction Insights into Carbon Utilization and Element Cycling Functions of Hydrothermarchaeota in Hydrothermal Sediment.</title>
        <authorList>
            <person name="Zhou Z."/>
            <person name="Liu Y."/>
            <person name="Xu W."/>
            <person name="Pan J."/>
            <person name="Luo Z.H."/>
            <person name="Li M."/>
        </authorList>
    </citation>
    <scope>NUCLEOTIDE SEQUENCE [LARGE SCALE GENOMIC DNA]</scope>
    <source>
        <strain evidence="1">SpSt-87</strain>
    </source>
</reference>
<accession>A0A7C3MBD1</accession>